<protein>
    <submittedName>
        <fullName evidence="1">Uncharacterized protein DUF1217</fullName>
    </submittedName>
</protein>
<keyword evidence="2" id="KW-1185">Reference proteome</keyword>
<sequence length="259" mass="28787">MDTTFATYQTLTRNLGRTLALKQAEPVVALETKYYLAHIKDIKNVDALVRNTRVFTYAMKAFGLEDMTYAKAYMRKVLNEGVSDPKSFANRLNDDRFLNFAKTFNFKEYGALTTTRAAAGQDVVDKYVRQSLEVDQGADNDGVRLALYFKRAAPGVKSAYGLLADPALWKVAKTVFRFPDAMGNAAIERQADIVKKALNIADLQDPAKVDRLIQRFTVMWDATQGTSYSPVLDLFASRSSSGSLGLNTSMSLINLRYGG</sequence>
<name>A0A4R3M4H8_9HYPH</name>
<organism evidence="1 2">
    <name type="scientific">Aquabacter spiritensis</name>
    <dbReference type="NCBI Taxonomy" id="933073"/>
    <lineage>
        <taxon>Bacteria</taxon>
        <taxon>Pseudomonadati</taxon>
        <taxon>Pseudomonadota</taxon>
        <taxon>Alphaproteobacteria</taxon>
        <taxon>Hyphomicrobiales</taxon>
        <taxon>Xanthobacteraceae</taxon>
        <taxon>Aquabacter</taxon>
    </lineage>
</organism>
<reference evidence="1 2" key="1">
    <citation type="submission" date="2019-03" db="EMBL/GenBank/DDBJ databases">
        <title>Genomic Encyclopedia of Type Strains, Phase IV (KMG-IV): sequencing the most valuable type-strain genomes for metagenomic binning, comparative biology and taxonomic classification.</title>
        <authorList>
            <person name="Goeker M."/>
        </authorList>
    </citation>
    <scope>NUCLEOTIDE SEQUENCE [LARGE SCALE GENOMIC DNA]</scope>
    <source>
        <strain evidence="1 2">DSM 9035</strain>
    </source>
</reference>
<dbReference type="Gene3D" id="1.10.3700.10">
    <property type="entry name" value="AGR C 984p-like"/>
    <property type="match status" value="1"/>
</dbReference>
<gene>
    <name evidence="1" type="ORF">EDC64_101461</name>
</gene>
<proteinExistence type="predicted"/>
<comment type="caution">
    <text evidence="1">The sequence shown here is derived from an EMBL/GenBank/DDBJ whole genome shotgun (WGS) entry which is preliminary data.</text>
</comment>
<dbReference type="InterPro" id="IPR010626">
    <property type="entry name" value="DUF1217"/>
</dbReference>
<dbReference type="OrthoDB" id="7824597at2"/>
<dbReference type="SUPFAM" id="SSF158837">
    <property type="entry name" value="AGR C 984p-like"/>
    <property type="match status" value="1"/>
</dbReference>
<dbReference type="Pfam" id="PF06748">
    <property type="entry name" value="DUF1217"/>
    <property type="match status" value="1"/>
</dbReference>
<evidence type="ECO:0000313" key="1">
    <source>
        <dbReference type="EMBL" id="TCT07942.1"/>
    </source>
</evidence>
<dbReference type="AlphaFoldDB" id="A0A4R3M4H8"/>
<dbReference type="Proteomes" id="UP000294664">
    <property type="component" value="Unassembled WGS sequence"/>
</dbReference>
<dbReference type="EMBL" id="SMAI01000001">
    <property type="protein sequence ID" value="TCT07942.1"/>
    <property type="molecule type" value="Genomic_DNA"/>
</dbReference>
<dbReference type="RefSeq" id="WP_132029441.1">
    <property type="nucleotide sequence ID" value="NZ_SMAI01000001.1"/>
</dbReference>
<evidence type="ECO:0000313" key="2">
    <source>
        <dbReference type="Proteomes" id="UP000294664"/>
    </source>
</evidence>
<accession>A0A4R3M4H8</accession>
<dbReference type="InterPro" id="IPR023157">
    <property type="entry name" value="AGR-C-984p-like_sf"/>
</dbReference>